<keyword evidence="4" id="KW-1185">Reference proteome</keyword>
<reference evidence="2 4" key="2">
    <citation type="submission" date="2024-07" db="EMBL/GenBank/DDBJ databases">
        <authorList>
            <person name="Akdeniz Z."/>
        </authorList>
    </citation>
    <scope>NUCLEOTIDE SEQUENCE [LARGE SCALE GENOMIC DNA]</scope>
</reference>
<dbReference type="Proteomes" id="UP001642409">
    <property type="component" value="Unassembled WGS sequence"/>
</dbReference>
<accession>A0AA86PKR9</accession>
<gene>
    <name evidence="2" type="ORF">HINF_LOCUS16734</name>
    <name evidence="3" type="ORF">HINF_LOCUS25252</name>
    <name evidence="1" type="ORF">HINF_LOCUS28716</name>
</gene>
<evidence type="ECO:0000313" key="4">
    <source>
        <dbReference type="Proteomes" id="UP001642409"/>
    </source>
</evidence>
<reference evidence="1" key="1">
    <citation type="submission" date="2023-06" db="EMBL/GenBank/DDBJ databases">
        <authorList>
            <person name="Kurt Z."/>
        </authorList>
    </citation>
    <scope>NUCLEOTIDE SEQUENCE</scope>
</reference>
<comment type="caution">
    <text evidence="1">The sequence shown here is derived from an EMBL/GenBank/DDBJ whole genome shotgun (WGS) entry which is preliminary data.</text>
</comment>
<dbReference type="EMBL" id="CAXDID020000041">
    <property type="protein sequence ID" value="CAL6000511.1"/>
    <property type="molecule type" value="Genomic_DNA"/>
</dbReference>
<dbReference type="EMBL" id="CAXDID020000075">
    <property type="protein sequence ID" value="CAL6015911.1"/>
    <property type="molecule type" value="Genomic_DNA"/>
</dbReference>
<proteinExistence type="predicted"/>
<evidence type="ECO:0000313" key="1">
    <source>
        <dbReference type="EMBL" id="CAI9941071.1"/>
    </source>
</evidence>
<dbReference type="AlphaFoldDB" id="A0AA86PKR9"/>
<organism evidence="1">
    <name type="scientific">Hexamita inflata</name>
    <dbReference type="NCBI Taxonomy" id="28002"/>
    <lineage>
        <taxon>Eukaryota</taxon>
        <taxon>Metamonada</taxon>
        <taxon>Diplomonadida</taxon>
        <taxon>Hexamitidae</taxon>
        <taxon>Hexamitinae</taxon>
        <taxon>Hexamita</taxon>
    </lineage>
</organism>
<name>A0AA86PKR9_9EUKA</name>
<dbReference type="EMBL" id="CATOUU010000687">
    <property type="protein sequence ID" value="CAI9941071.1"/>
    <property type="molecule type" value="Genomic_DNA"/>
</dbReference>
<evidence type="ECO:0000313" key="3">
    <source>
        <dbReference type="EMBL" id="CAL6015911.1"/>
    </source>
</evidence>
<evidence type="ECO:0000313" key="2">
    <source>
        <dbReference type="EMBL" id="CAL6000511.1"/>
    </source>
</evidence>
<protein>
    <submittedName>
        <fullName evidence="1">Uncharacterized protein</fullName>
    </submittedName>
</protein>
<sequence>MFNIKCLFDYQTPDQISVPPYKYTDVSLNNPNRLLVQHEIKQTANNQCICEMVLSDQQLDFQRASKVINYINLLYPFLSSKIVYDESVKWMRYEQQEIFKYNIEDYDENIKSLDELGNYISDAHLKLSDSKLSNWEIIRFSIDELQNIKTALVVQIYHTLVDGGAAMMLFKKFNILYSDTSLDLDTQPKPLQLSNFRSIMSYDSNLNLNQTELNNRRKFMLSKFSNRSTAKKNEQFPIIVRHYTESQICRIPNVQHSISLYTVQMAQYVGYLYFNKDLHADSPFVTLCADIRRNIDVHERGAIKNLDFNNDVIGQTATTTGFLSKGTLNTTLREIADYFQTQFKNYKQSDENFWQRVIDNELPVNHLEFLESGQPFSIFTSNMGKMDLAEGPMVHFLGSQTFANVYQNVPAVFSSCFGRGKFGVFITEIDFKIFNKEQKNAFQEVYIEINKQVTEKGAENVNIQDVVNIYSQRWK</sequence>